<organism evidence="1 2">
    <name type="scientific">Heligmosomoides polygyrus</name>
    <name type="common">Parasitic roundworm</name>
    <dbReference type="NCBI Taxonomy" id="6339"/>
    <lineage>
        <taxon>Eukaryota</taxon>
        <taxon>Metazoa</taxon>
        <taxon>Ecdysozoa</taxon>
        <taxon>Nematoda</taxon>
        <taxon>Chromadorea</taxon>
        <taxon>Rhabditida</taxon>
        <taxon>Rhabditina</taxon>
        <taxon>Rhabditomorpha</taxon>
        <taxon>Strongyloidea</taxon>
        <taxon>Heligmosomidae</taxon>
        <taxon>Heligmosomoides</taxon>
    </lineage>
</organism>
<proteinExistence type="predicted"/>
<protein>
    <submittedName>
        <fullName evidence="2">Rad21_Rec8 domain-containing protein</fullName>
    </submittedName>
</protein>
<dbReference type="WBParaSite" id="HPBE_0002137101-mRNA-1">
    <property type="protein sequence ID" value="HPBE_0002137101-mRNA-1"/>
    <property type="gene ID" value="HPBE_0002137101"/>
</dbReference>
<evidence type="ECO:0000313" key="2">
    <source>
        <dbReference type="WBParaSite" id="HPBE_0002137101-mRNA-1"/>
    </source>
</evidence>
<dbReference type="AlphaFoldDB" id="A0A183GG01"/>
<name>A0A183GG01_HELPZ</name>
<keyword evidence="1" id="KW-1185">Reference proteome</keyword>
<evidence type="ECO:0000313" key="1">
    <source>
        <dbReference type="Proteomes" id="UP000050761"/>
    </source>
</evidence>
<accession>A0A183GG01</accession>
<dbReference type="Proteomes" id="UP000050761">
    <property type="component" value="Unassembled WGS sequence"/>
</dbReference>
<reference evidence="2" key="1">
    <citation type="submission" date="2019-09" db="UniProtKB">
        <authorList>
            <consortium name="WormBaseParasite"/>
        </authorList>
    </citation>
    <scope>IDENTIFICATION</scope>
</reference>
<sequence>LLDLWVVPEPRLELVPTLRKESPRSCSKQRREQNDWRSGGIGEAVLVRVLAGAIRPLRRAGAFACSLSGLSQAGSQAPATTPSGRATFSALYVLGDFERALNVRGRRVMVEKGAHASVRG</sequence>